<dbReference type="InterPro" id="IPR043760">
    <property type="entry name" value="PycTM_dom"/>
</dbReference>
<feature type="transmembrane region" description="Helical" evidence="8">
    <location>
        <begin position="135"/>
        <end position="155"/>
    </location>
</feature>
<reference evidence="11" key="1">
    <citation type="journal article" date="2019" name="Int. J. Syst. Evol. Microbiol.">
        <title>The Global Catalogue of Microorganisms (GCM) 10K type strain sequencing project: providing services to taxonomists for standard genome sequencing and annotation.</title>
        <authorList>
            <consortium name="The Broad Institute Genomics Platform"/>
            <consortium name="The Broad Institute Genome Sequencing Center for Infectious Disease"/>
            <person name="Wu L."/>
            <person name="Ma J."/>
        </authorList>
    </citation>
    <scope>NUCLEOTIDE SEQUENCE [LARGE SCALE GENOMIC DNA]</scope>
    <source>
        <strain evidence="11">CGMCC 4.7683</strain>
    </source>
</reference>
<feature type="transmembrane region" description="Helical" evidence="8">
    <location>
        <begin position="58"/>
        <end position="78"/>
    </location>
</feature>
<dbReference type="Pfam" id="PF18967">
    <property type="entry name" value="PycTM"/>
    <property type="match status" value="1"/>
</dbReference>
<keyword evidence="5 8" id="KW-1133">Transmembrane helix</keyword>
<evidence type="ECO:0000256" key="7">
    <source>
        <dbReference type="ARBA" id="ARBA00023136"/>
    </source>
</evidence>
<evidence type="ECO:0000259" key="9">
    <source>
        <dbReference type="Pfam" id="PF18967"/>
    </source>
</evidence>
<sequence>MMHTFDQALPQVQRAHEHVRDDLRKADTKAQTLLSVVAAVLAGVVALTTRSVSPVAMVALWAAAAPVFGAVLVLLSALRPRLSQFPTPGTWLDAVYHGPAALLEAASSAAAQTIAADVVLIGGVAVRKYQRISRAVGLLFVGICVLAVALVLAVLT</sequence>
<keyword evidence="6" id="KW-0051">Antiviral defense</keyword>
<proteinExistence type="predicted"/>
<evidence type="ECO:0000256" key="1">
    <source>
        <dbReference type="ARBA" id="ARBA00004236"/>
    </source>
</evidence>
<keyword evidence="2" id="KW-1003">Cell membrane</keyword>
<keyword evidence="3 8" id="KW-0812">Transmembrane</keyword>
<keyword evidence="4" id="KW-0547">Nucleotide-binding</keyword>
<evidence type="ECO:0000256" key="6">
    <source>
        <dbReference type="ARBA" id="ARBA00023118"/>
    </source>
</evidence>
<feature type="transmembrane region" description="Helical" evidence="8">
    <location>
        <begin position="33"/>
        <end position="52"/>
    </location>
</feature>
<evidence type="ECO:0000256" key="5">
    <source>
        <dbReference type="ARBA" id="ARBA00022989"/>
    </source>
</evidence>
<evidence type="ECO:0000313" key="10">
    <source>
        <dbReference type="EMBL" id="GHH27057.1"/>
    </source>
</evidence>
<protein>
    <recommendedName>
        <fullName evidence="9">Pycsar effector protein domain-containing protein</fullName>
    </recommendedName>
</protein>
<feature type="domain" description="Pycsar effector protein" evidence="9">
    <location>
        <begin position="12"/>
        <end position="153"/>
    </location>
</feature>
<dbReference type="EMBL" id="BNAY01000006">
    <property type="protein sequence ID" value="GHH27057.1"/>
    <property type="molecule type" value="Genomic_DNA"/>
</dbReference>
<organism evidence="10 11">
    <name type="scientific">Amycolatopsis oliviviridis</name>
    <dbReference type="NCBI Taxonomy" id="1471590"/>
    <lineage>
        <taxon>Bacteria</taxon>
        <taxon>Bacillati</taxon>
        <taxon>Actinomycetota</taxon>
        <taxon>Actinomycetes</taxon>
        <taxon>Pseudonocardiales</taxon>
        <taxon>Pseudonocardiaceae</taxon>
        <taxon>Amycolatopsis</taxon>
    </lineage>
</organism>
<comment type="subcellular location">
    <subcellularLocation>
        <location evidence="1">Cell membrane</location>
    </subcellularLocation>
</comment>
<evidence type="ECO:0000313" key="11">
    <source>
        <dbReference type="Proteomes" id="UP000635387"/>
    </source>
</evidence>
<dbReference type="Proteomes" id="UP000635387">
    <property type="component" value="Unassembled WGS sequence"/>
</dbReference>
<name>A0ABQ3LVR1_9PSEU</name>
<accession>A0ABQ3LVR1</accession>
<evidence type="ECO:0000256" key="2">
    <source>
        <dbReference type="ARBA" id="ARBA00022475"/>
    </source>
</evidence>
<evidence type="ECO:0000256" key="3">
    <source>
        <dbReference type="ARBA" id="ARBA00022692"/>
    </source>
</evidence>
<comment type="caution">
    <text evidence="10">The sequence shown here is derived from an EMBL/GenBank/DDBJ whole genome shotgun (WGS) entry which is preliminary data.</text>
</comment>
<evidence type="ECO:0000256" key="8">
    <source>
        <dbReference type="SAM" id="Phobius"/>
    </source>
</evidence>
<evidence type="ECO:0000256" key="4">
    <source>
        <dbReference type="ARBA" id="ARBA00022741"/>
    </source>
</evidence>
<keyword evidence="7 8" id="KW-0472">Membrane</keyword>
<keyword evidence="11" id="KW-1185">Reference proteome</keyword>
<gene>
    <name evidence="10" type="ORF">GCM10017790_55550</name>
</gene>